<name>A0A1Y1ZAT6_9PLEO</name>
<feature type="region of interest" description="Disordered" evidence="1">
    <location>
        <begin position="175"/>
        <end position="224"/>
    </location>
</feature>
<reference evidence="2 3" key="1">
    <citation type="submission" date="2016-07" db="EMBL/GenBank/DDBJ databases">
        <title>Pervasive Adenine N6-methylation of Active Genes in Fungi.</title>
        <authorList>
            <consortium name="DOE Joint Genome Institute"/>
            <person name="Mondo S.J."/>
            <person name="Dannebaum R.O."/>
            <person name="Kuo R.C."/>
            <person name="Labutti K."/>
            <person name="Haridas S."/>
            <person name="Kuo A."/>
            <person name="Salamov A."/>
            <person name="Ahrendt S.R."/>
            <person name="Lipzen A."/>
            <person name="Sullivan W."/>
            <person name="Andreopoulos W.B."/>
            <person name="Clum A."/>
            <person name="Lindquist E."/>
            <person name="Daum C."/>
            <person name="Ramamoorthy G.K."/>
            <person name="Gryganskyi A."/>
            <person name="Culley D."/>
            <person name="Magnuson J.K."/>
            <person name="James T.Y."/>
            <person name="O'Malley M.A."/>
            <person name="Stajich J.E."/>
            <person name="Spatafora J.W."/>
            <person name="Visel A."/>
            <person name="Grigoriev I.V."/>
        </authorList>
    </citation>
    <scope>NUCLEOTIDE SEQUENCE [LARGE SCALE GENOMIC DNA]</scope>
    <source>
        <strain evidence="2 3">CBS 115471</strain>
    </source>
</reference>
<evidence type="ECO:0000313" key="2">
    <source>
        <dbReference type="EMBL" id="ORY07390.1"/>
    </source>
</evidence>
<dbReference type="EMBL" id="MCFA01000109">
    <property type="protein sequence ID" value="ORY07390.1"/>
    <property type="molecule type" value="Genomic_DNA"/>
</dbReference>
<feature type="region of interest" description="Disordered" evidence="1">
    <location>
        <begin position="118"/>
        <end position="155"/>
    </location>
</feature>
<proteinExistence type="predicted"/>
<evidence type="ECO:0000313" key="3">
    <source>
        <dbReference type="Proteomes" id="UP000193144"/>
    </source>
</evidence>
<organism evidence="2 3">
    <name type="scientific">Clohesyomyces aquaticus</name>
    <dbReference type="NCBI Taxonomy" id="1231657"/>
    <lineage>
        <taxon>Eukaryota</taxon>
        <taxon>Fungi</taxon>
        <taxon>Dikarya</taxon>
        <taxon>Ascomycota</taxon>
        <taxon>Pezizomycotina</taxon>
        <taxon>Dothideomycetes</taxon>
        <taxon>Pleosporomycetidae</taxon>
        <taxon>Pleosporales</taxon>
        <taxon>Lindgomycetaceae</taxon>
        <taxon>Clohesyomyces</taxon>
    </lineage>
</organism>
<keyword evidence="3" id="KW-1185">Reference proteome</keyword>
<feature type="region of interest" description="Disordered" evidence="1">
    <location>
        <begin position="1"/>
        <end position="31"/>
    </location>
</feature>
<dbReference type="Proteomes" id="UP000193144">
    <property type="component" value="Unassembled WGS sequence"/>
</dbReference>
<feature type="compositionally biased region" description="Basic and acidic residues" evidence="1">
    <location>
        <begin position="142"/>
        <end position="155"/>
    </location>
</feature>
<comment type="caution">
    <text evidence="2">The sequence shown here is derived from an EMBL/GenBank/DDBJ whole genome shotgun (WGS) entry which is preliminary data.</text>
</comment>
<feature type="compositionally biased region" description="Polar residues" evidence="1">
    <location>
        <begin position="184"/>
        <end position="193"/>
    </location>
</feature>
<feature type="compositionally biased region" description="Basic residues" evidence="1">
    <location>
        <begin position="14"/>
        <end position="29"/>
    </location>
</feature>
<accession>A0A1Y1ZAT6</accession>
<evidence type="ECO:0000256" key="1">
    <source>
        <dbReference type="SAM" id="MobiDB-lite"/>
    </source>
</evidence>
<sequence>MPSAPVSGEETTRRTRRERGKSRTQRRRSRCEDNIRVRPRYERGRREEMIISRWAGRWRAVGVEQEALAGALTACGARSEAQTAATALEWKQRRQTTAVNESRQAVLDEWCVGGQTPAAVASHPLGGPDEGLRLGARRPKRSSKDEPASRIEDRRPGAVVVRAAERLDVAVENSGGTVRRAHQKATTAPQNAGDSCAPLAAGQPVSRNASHRIASHRNTGPQRRCRGLETLQEASAPAVRVVQASPKGSK</sequence>
<gene>
    <name evidence="2" type="ORF">BCR34DRAFT_590301</name>
</gene>
<dbReference type="AlphaFoldDB" id="A0A1Y1ZAT6"/>
<protein>
    <submittedName>
        <fullName evidence="2">Uncharacterized protein</fullName>
    </submittedName>
</protein>